<dbReference type="AlphaFoldDB" id="A0A7K7NVN6"/>
<dbReference type="InterPro" id="IPR043128">
    <property type="entry name" value="Rev_trsase/Diguanyl_cyclase"/>
</dbReference>
<dbReference type="GO" id="GO:0035613">
    <property type="term" value="F:RNA stem-loop binding"/>
    <property type="evidence" value="ECO:0007669"/>
    <property type="project" value="TreeGrafter"/>
</dbReference>
<gene>
    <name evidence="8" type="primary">Ervk10</name>
    <name evidence="8" type="ORF">HALALB_R16443</name>
</gene>
<evidence type="ECO:0000256" key="6">
    <source>
        <dbReference type="ARBA" id="ARBA00022918"/>
    </source>
</evidence>
<dbReference type="SUPFAM" id="SSF56672">
    <property type="entry name" value="DNA/RNA polymerases"/>
    <property type="match status" value="1"/>
</dbReference>
<evidence type="ECO:0000313" key="8">
    <source>
        <dbReference type="EMBL" id="NWZ59419.1"/>
    </source>
</evidence>
<sequence>HIIPQKLKIITEVQTLNDMQKLLGTINWVRPLLGITNEELHPLFQLLKGDPALNSQ</sequence>
<keyword evidence="3" id="KW-0540">Nuclease</keyword>
<keyword evidence="9" id="KW-1185">Reference proteome</keyword>
<dbReference type="OrthoDB" id="422540at2759"/>
<dbReference type="Gene3D" id="3.30.70.270">
    <property type="match status" value="1"/>
</dbReference>
<keyword evidence="5" id="KW-0378">Hydrolase</keyword>
<proteinExistence type="predicted"/>
<dbReference type="GO" id="GO:0004519">
    <property type="term" value="F:endonuclease activity"/>
    <property type="evidence" value="ECO:0007669"/>
    <property type="project" value="UniProtKB-KW"/>
</dbReference>
<organism evidence="8 9">
    <name type="scientific">Haliaeetus albicilla</name>
    <name type="common">White-tailed sea-eagle</name>
    <name type="synonym">Falco albicilla</name>
    <dbReference type="NCBI Taxonomy" id="8969"/>
    <lineage>
        <taxon>Eukaryota</taxon>
        <taxon>Metazoa</taxon>
        <taxon>Chordata</taxon>
        <taxon>Craniata</taxon>
        <taxon>Vertebrata</taxon>
        <taxon>Euteleostomi</taxon>
        <taxon>Archelosauria</taxon>
        <taxon>Archosauria</taxon>
        <taxon>Dinosauria</taxon>
        <taxon>Saurischia</taxon>
        <taxon>Theropoda</taxon>
        <taxon>Coelurosauria</taxon>
        <taxon>Aves</taxon>
        <taxon>Neognathae</taxon>
        <taxon>Neoaves</taxon>
        <taxon>Telluraves</taxon>
        <taxon>Accipitrimorphae</taxon>
        <taxon>Accipitriformes</taxon>
        <taxon>Accipitridae</taxon>
        <taxon>Accipitrinae</taxon>
        <taxon>Haliaeetus</taxon>
    </lineage>
</organism>
<dbReference type="Pfam" id="PF06817">
    <property type="entry name" value="RVT_thumb"/>
    <property type="match status" value="1"/>
</dbReference>
<dbReference type="EMBL" id="VZSQ01000346">
    <property type="protein sequence ID" value="NWZ59419.1"/>
    <property type="molecule type" value="Genomic_DNA"/>
</dbReference>
<evidence type="ECO:0000256" key="4">
    <source>
        <dbReference type="ARBA" id="ARBA00022759"/>
    </source>
</evidence>
<evidence type="ECO:0000259" key="7">
    <source>
        <dbReference type="Pfam" id="PF06817"/>
    </source>
</evidence>
<evidence type="ECO:0000256" key="5">
    <source>
        <dbReference type="ARBA" id="ARBA00022801"/>
    </source>
</evidence>
<dbReference type="Proteomes" id="UP000585422">
    <property type="component" value="Unassembled WGS sequence"/>
</dbReference>
<dbReference type="PANTHER" id="PTHR41694:SF3">
    <property type="entry name" value="RNA-DIRECTED DNA POLYMERASE-RELATED"/>
    <property type="match status" value="1"/>
</dbReference>
<comment type="caution">
    <text evidence="8">The sequence shown here is derived from an EMBL/GenBank/DDBJ whole genome shotgun (WGS) entry which is preliminary data.</text>
</comment>
<evidence type="ECO:0000256" key="1">
    <source>
        <dbReference type="ARBA" id="ARBA00022679"/>
    </source>
</evidence>
<keyword evidence="1" id="KW-0808">Transferase</keyword>
<accession>A0A7K7NVN6</accession>
<keyword evidence="6" id="KW-0695">RNA-directed DNA polymerase</keyword>
<feature type="domain" description="Reverse transcriptase thumb" evidence="7">
    <location>
        <begin position="4"/>
        <end position="55"/>
    </location>
</feature>
<keyword evidence="4" id="KW-0255">Endonuclease</keyword>
<protein>
    <submittedName>
        <fullName evidence="8">POK10 protein</fullName>
    </submittedName>
</protein>
<name>A0A7K7NVN6_HALAL</name>
<evidence type="ECO:0000256" key="2">
    <source>
        <dbReference type="ARBA" id="ARBA00022695"/>
    </source>
</evidence>
<feature type="non-terminal residue" evidence="8">
    <location>
        <position position="56"/>
    </location>
</feature>
<reference evidence="8 9" key="1">
    <citation type="submission" date="2019-09" db="EMBL/GenBank/DDBJ databases">
        <title>Bird 10,000 Genomes (B10K) Project - Family phase.</title>
        <authorList>
            <person name="Zhang G."/>
        </authorList>
    </citation>
    <scope>NUCLEOTIDE SEQUENCE [LARGE SCALE GENOMIC DNA]</scope>
    <source>
        <strain evidence="8">OUT-0040</strain>
        <tissue evidence="8">Blood</tissue>
    </source>
</reference>
<dbReference type="PANTHER" id="PTHR41694">
    <property type="entry name" value="ENDOGENOUS RETROVIRUS GROUP K MEMBER POL PROTEIN"/>
    <property type="match status" value="1"/>
</dbReference>
<dbReference type="InterPro" id="IPR010661">
    <property type="entry name" value="RVT_thumb"/>
</dbReference>
<feature type="non-terminal residue" evidence="8">
    <location>
        <position position="1"/>
    </location>
</feature>
<dbReference type="GO" id="GO:0016787">
    <property type="term" value="F:hydrolase activity"/>
    <property type="evidence" value="ECO:0007669"/>
    <property type="project" value="UniProtKB-KW"/>
</dbReference>
<evidence type="ECO:0000313" key="9">
    <source>
        <dbReference type="Proteomes" id="UP000585422"/>
    </source>
</evidence>
<dbReference type="GO" id="GO:0003964">
    <property type="term" value="F:RNA-directed DNA polymerase activity"/>
    <property type="evidence" value="ECO:0007669"/>
    <property type="project" value="UniProtKB-KW"/>
</dbReference>
<keyword evidence="2" id="KW-0548">Nucleotidyltransferase</keyword>
<dbReference type="InterPro" id="IPR043502">
    <property type="entry name" value="DNA/RNA_pol_sf"/>
</dbReference>
<evidence type="ECO:0000256" key="3">
    <source>
        <dbReference type="ARBA" id="ARBA00022722"/>
    </source>
</evidence>